<accession>A0A212D2D1</accession>
<name>A0A212D2D1_CEREH</name>
<reference evidence="1 2" key="1">
    <citation type="journal article" date="2018" name="Mol. Genet. Genomics">
        <title>The red deer Cervus elaphus genome CerEla1.0: sequencing, annotating, genes, and chromosomes.</title>
        <authorList>
            <person name="Bana N.A."/>
            <person name="Nyiri A."/>
            <person name="Nagy J."/>
            <person name="Frank K."/>
            <person name="Nagy T."/>
            <person name="Steger V."/>
            <person name="Schiller M."/>
            <person name="Lakatos P."/>
            <person name="Sugar L."/>
            <person name="Horn P."/>
            <person name="Barta E."/>
            <person name="Orosz L."/>
        </authorList>
    </citation>
    <scope>NUCLEOTIDE SEQUENCE [LARGE SCALE GENOMIC DNA]</scope>
    <source>
        <strain evidence="1">Hungarian</strain>
    </source>
</reference>
<proteinExistence type="predicted"/>
<sequence>MNAWIPRPALRKPSALTLREATSAPVNLDINQATGRYVFVVPE</sequence>
<organism evidence="1 2">
    <name type="scientific">Cervus elaphus hippelaphus</name>
    <name type="common">European red deer</name>
    <dbReference type="NCBI Taxonomy" id="46360"/>
    <lineage>
        <taxon>Eukaryota</taxon>
        <taxon>Metazoa</taxon>
        <taxon>Chordata</taxon>
        <taxon>Craniata</taxon>
        <taxon>Vertebrata</taxon>
        <taxon>Euteleostomi</taxon>
        <taxon>Mammalia</taxon>
        <taxon>Eutheria</taxon>
        <taxon>Laurasiatheria</taxon>
        <taxon>Artiodactyla</taxon>
        <taxon>Ruminantia</taxon>
        <taxon>Pecora</taxon>
        <taxon>Cervidae</taxon>
        <taxon>Cervinae</taxon>
        <taxon>Cervus</taxon>
    </lineage>
</organism>
<comment type="caution">
    <text evidence="1">The sequence shown here is derived from an EMBL/GenBank/DDBJ whole genome shotgun (WGS) entry which is preliminary data.</text>
</comment>
<evidence type="ECO:0000313" key="1">
    <source>
        <dbReference type="EMBL" id="OWK12382.1"/>
    </source>
</evidence>
<evidence type="ECO:0000313" key="2">
    <source>
        <dbReference type="Proteomes" id="UP000242450"/>
    </source>
</evidence>
<protein>
    <submittedName>
        <fullName evidence="1">Uncharacterized protein</fullName>
    </submittedName>
</protein>
<gene>
    <name evidence="1" type="ORF">Celaphus_00003259</name>
</gene>
<dbReference type="EMBL" id="MKHE01000009">
    <property type="protein sequence ID" value="OWK12382.1"/>
    <property type="molecule type" value="Genomic_DNA"/>
</dbReference>
<dbReference type="Proteomes" id="UP000242450">
    <property type="component" value="Chromosome 9"/>
</dbReference>
<keyword evidence="2" id="KW-1185">Reference proteome</keyword>
<dbReference type="AlphaFoldDB" id="A0A212D2D1"/>